<feature type="region of interest" description="Disordered" evidence="1">
    <location>
        <begin position="152"/>
        <end position="180"/>
    </location>
</feature>
<feature type="region of interest" description="Disordered" evidence="1">
    <location>
        <begin position="270"/>
        <end position="332"/>
    </location>
</feature>
<feature type="region of interest" description="Disordered" evidence="1">
    <location>
        <begin position="36"/>
        <end position="62"/>
    </location>
</feature>
<proteinExistence type="predicted"/>
<name>A0A699I5S8_TANCI</name>
<dbReference type="AlphaFoldDB" id="A0A699I5S8"/>
<sequence>MLRNLDPNSKKFLMYPRFLQLFLNNQIENLEAVFNDEYDPPSHTKKTQKHKKPKRKTTEISHTSRPTILVANETVHDERGDKVERDATIAASLDAEQDSGTINRTQSTAIPNEPIPRGTGSGGSPRRQDTILRDRPTQTRFEKLSKLCHKPPLSRVNTLGSGEDRFENYSSKEESQEVGKEKKVKNTITQEEDAKIHGTYGYDIEINTASTSITIASINITNVEPVTTISTPITTSSVSASTAEPITPPPTTVIEDEDLIIAQTLMKIKSEKSKEKSKERGSKEKSSETATRPTRKVIMREASETTTRPTVSPQQKLDPKDKCKGRQKEEDANIAEWDDVQAMIDADHELAERLQAEEQGELSIKESFTHNQLKNKSFDEVQKAFDKTISWIDFFVSMDSEVVKDRAEGSKTRAEGSSKRAGEELKSDKSKKQKLDEKVEAEVDNDQEEAEMKMYMKIVSDDESKDTTTSVKVKTVRILLLLVIRKFELWKMWIEQYFLMTDYALWEVIVNGDSPPLVRTVDGVEQTYPLTTAEERLSRKNELKARGTLLMALPNEHQLKFNSYKNAKSLMEAIEKRFGGSSSSSQNLQNIAFVSSNSSGSTNQAHGSNFTNTDSLSDDVIYSFFANQSSSSQLDNEDLQQIDADDLKDMDLKWQMAMLTMRAS</sequence>
<feature type="compositionally biased region" description="Basic and acidic residues" evidence="1">
    <location>
        <begin position="270"/>
        <end position="287"/>
    </location>
</feature>
<comment type="caution">
    <text evidence="2">The sequence shown here is derived from an EMBL/GenBank/DDBJ whole genome shotgun (WGS) entry which is preliminary data.</text>
</comment>
<feature type="region of interest" description="Disordered" evidence="1">
    <location>
        <begin position="105"/>
        <end position="134"/>
    </location>
</feature>
<feature type="compositionally biased region" description="Basic and acidic residues" evidence="1">
    <location>
        <begin position="405"/>
        <end position="441"/>
    </location>
</feature>
<accession>A0A699I5S8</accession>
<organism evidence="2">
    <name type="scientific">Tanacetum cinerariifolium</name>
    <name type="common">Dalmatian daisy</name>
    <name type="synonym">Chrysanthemum cinerariifolium</name>
    <dbReference type="NCBI Taxonomy" id="118510"/>
    <lineage>
        <taxon>Eukaryota</taxon>
        <taxon>Viridiplantae</taxon>
        <taxon>Streptophyta</taxon>
        <taxon>Embryophyta</taxon>
        <taxon>Tracheophyta</taxon>
        <taxon>Spermatophyta</taxon>
        <taxon>Magnoliopsida</taxon>
        <taxon>eudicotyledons</taxon>
        <taxon>Gunneridae</taxon>
        <taxon>Pentapetalae</taxon>
        <taxon>asterids</taxon>
        <taxon>campanulids</taxon>
        <taxon>Asterales</taxon>
        <taxon>Asteraceae</taxon>
        <taxon>Asteroideae</taxon>
        <taxon>Anthemideae</taxon>
        <taxon>Anthemidinae</taxon>
        <taxon>Tanacetum</taxon>
    </lineage>
</organism>
<feature type="compositionally biased region" description="Polar residues" evidence="1">
    <location>
        <begin position="304"/>
        <end position="315"/>
    </location>
</feature>
<protein>
    <submittedName>
        <fullName evidence="2">Uncharacterized protein</fullName>
    </submittedName>
</protein>
<evidence type="ECO:0000256" key="1">
    <source>
        <dbReference type="SAM" id="MobiDB-lite"/>
    </source>
</evidence>
<feature type="compositionally biased region" description="Basic and acidic residues" evidence="1">
    <location>
        <begin position="162"/>
        <end position="180"/>
    </location>
</feature>
<gene>
    <name evidence="2" type="ORF">Tci_497213</name>
</gene>
<feature type="compositionally biased region" description="Basic residues" evidence="1">
    <location>
        <begin position="43"/>
        <end position="55"/>
    </location>
</feature>
<evidence type="ECO:0000313" key="2">
    <source>
        <dbReference type="EMBL" id="GEZ25240.1"/>
    </source>
</evidence>
<dbReference type="EMBL" id="BKCJ010257349">
    <property type="protein sequence ID" value="GEZ25240.1"/>
    <property type="molecule type" value="Genomic_DNA"/>
</dbReference>
<reference evidence="2" key="1">
    <citation type="journal article" date="2019" name="Sci. Rep.">
        <title>Draft genome of Tanacetum cinerariifolium, the natural source of mosquito coil.</title>
        <authorList>
            <person name="Yamashiro T."/>
            <person name="Shiraishi A."/>
            <person name="Satake H."/>
            <person name="Nakayama K."/>
        </authorList>
    </citation>
    <scope>NUCLEOTIDE SEQUENCE</scope>
</reference>
<feature type="compositionally biased region" description="Basic and acidic residues" evidence="1">
    <location>
        <begin position="317"/>
        <end position="331"/>
    </location>
</feature>
<feature type="region of interest" description="Disordered" evidence="1">
    <location>
        <begin position="405"/>
        <end position="443"/>
    </location>
</feature>